<reference evidence="11 12" key="1">
    <citation type="submission" date="2019-09" db="EMBL/GenBank/DDBJ databases">
        <title>Serinicoccus pratensis sp. nov., isolated from meadow soil.</title>
        <authorList>
            <person name="Zhang W."/>
        </authorList>
    </citation>
    <scope>NUCLEOTIDE SEQUENCE [LARGE SCALE GENOMIC DNA]</scope>
    <source>
        <strain evidence="11 12">W204</strain>
    </source>
</reference>
<dbReference type="Proteomes" id="UP000326546">
    <property type="component" value="Chromosome"/>
</dbReference>
<dbReference type="NCBIfam" id="NF002759">
    <property type="entry name" value="PRK02813.1"/>
    <property type="match status" value="1"/>
</dbReference>
<dbReference type="PRINTS" id="PR00932">
    <property type="entry name" value="AMINO1PTASE"/>
</dbReference>
<comment type="cofactor">
    <cofactor evidence="1 10">
        <name>Zn(2+)</name>
        <dbReference type="ChEBI" id="CHEBI:29105"/>
    </cofactor>
</comment>
<dbReference type="SUPFAM" id="SSF53187">
    <property type="entry name" value="Zn-dependent exopeptidases"/>
    <property type="match status" value="1"/>
</dbReference>
<dbReference type="CDD" id="cd05658">
    <property type="entry name" value="M18_DAP"/>
    <property type="match status" value="1"/>
</dbReference>
<accession>A0A5J6V809</accession>
<evidence type="ECO:0000256" key="2">
    <source>
        <dbReference type="ARBA" id="ARBA00008290"/>
    </source>
</evidence>
<dbReference type="KEGG" id="serw:FY030_07400"/>
<dbReference type="GO" id="GO:0008237">
    <property type="term" value="F:metallopeptidase activity"/>
    <property type="evidence" value="ECO:0007669"/>
    <property type="project" value="UniProtKB-KW"/>
</dbReference>
<dbReference type="Gene3D" id="2.30.250.10">
    <property type="entry name" value="Aminopeptidase i, Domain 2"/>
    <property type="match status" value="1"/>
</dbReference>
<proteinExistence type="inferred from homology"/>
<dbReference type="GO" id="GO:0006508">
    <property type="term" value="P:proteolysis"/>
    <property type="evidence" value="ECO:0007669"/>
    <property type="project" value="UniProtKB-KW"/>
</dbReference>
<dbReference type="SUPFAM" id="SSF101821">
    <property type="entry name" value="Aminopeptidase/glucanase lid domain"/>
    <property type="match status" value="1"/>
</dbReference>
<evidence type="ECO:0000313" key="11">
    <source>
        <dbReference type="EMBL" id="QFG70210.1"/>
    </source>
</evidence>
<evidence type="ECO:0000256" key="10">
    <source>
        <dbReference type="RuleBase" id="RU004387"/>
    </source>
</evidence>
<keyword evidence="6 9" id="KW-0378">Hydrolase</keyword>
<evidence type="ECO:0000313" key="12">
    <source>
        <dbReference type="Proteomes" id="UP000326546"/>
    </source>
</evidence>
<evidence type="ECO:0000256" key="4">
    <source>
        <dbReference type="ARBA" id="ARBA00022670"/>
    </source>
</evidence>
<comment type="similarity">
    <text evidence="2 9">Belongs to the peptidase M18 family.</text>
</comment>
<dbReference type="EMBL" id="CP044427">
    <property type="protein sequence ID" value="QFG70210.1"/>
    <property type="molecule type" value="Genomic_DNA"/>
</dbReference>
<dbReference type="GO" id="GO:0008270">
    <property type="term" value="F:zinc ion binding"/>
    <property type="evidence" value="ECO:0007669"/>
    <property type="project" value="InterPro"/>
</dbReference>
<dbReference type="OrthoDB" id="5288740at2"/>
<organism evidence="11 12">
    <name type="scientific">Ornithinimicrobium pratense</name>
    <dbReference type="NCBI Taxonomy" id="2593973"/>
    <lineage>
        <taxon>Bacteria</taxon>
        <taxon>Bacillati</taxon>
        <taxon>Actinomycetota</taxon>
        <taxon>Actinomycetes</taxon>
        <taxon>Micrococcales</taxon>
        <taxon>Ornithinimicrobiaceae</taxon>
        <taxon>Ornithinimicrobium</taxon>
    </lineage>
</organism>
<protein>
    <recommendedName>
        <fullName evidence="10">M18 family aminopeptidase</fullName>
        <ecNumber evidence="10">3.4.11.-</ecNumber>
    </recommendedName>
</protein>
<dbReference type="EC" id="3.4.11.-" evidence="10"/>
<evidence type="ECO:0000256" key="9">
    <source>
        <dbReference type="RuleBase" id="RU004386"/>
    </source>
</evidence>
<dbReference type="PANTHER" id="PTHR28570:SF3">
    <property type="entry name" value="ASPARTYL AMINOPEPTIDASE"/>
    <property type="match status" value="1"/>
</dbReference>
<keyword evidence="7 9" id="KW-0862">Zinc</keyword>
<dbReference type="InterPro" id="IPR023358">
    <property type="entry name" value="Peptidase_M18_dom2"/>
</dbReference>
<dbReference type="Pfam" id="PF02127">
    <property type="entry name" value="Peptidase_M18"/>
    <property type="match status" value="1"/>
</dbReference>
<evidence type="ECO:0000256" key="3">
    <source>
        <dbReference type="ARBA" id="ARBA00022438"/>
    </source>
</evidence>
<gene>
    <name evidence="11" type="ORF">FY030_07400</name>
</gene>
<dbReference type="Gene3D" id="3.40.630.10">
    <property type="entry name" value="Zn peptidases"/>
    <property type="match status" value="1"/>
</dbReference>
<keyword evidence="5 9" id="KW-0479">Metal-binding</keyword>
<evidence type="ECO:0000256" key="8">
    <source>
        <dbReference type="ARBA" id="ARBA00023049"/>
    </source>
</evidence>
<dbReference type="InterPro" id="IPR001948">
    <property type="entry name" value="Peptidase_M18"/>
</dbReference>
<evidence type="ECO:0000256" key="7">
    <source>
        <dbReference type="ARBA" id="ARBA00022833"/>
    </source>
</evidence>
<keyword evidence="3 9" id="KW-0031">Aminopeptidase</keyword>
<dbReference type="GO" id="GO:0005737">
    <property type="term" value="C:cytoplasm"/>
    <property type="evidence" value="ECO:0007669"/>
    <property type="project" value="UniProtKB-ARBA"/>
</dbReference>
<evidence type="ECO:0000256" key="1">
    <source>
        <dbReference type="ARBA" id="ARBA00001947"/>
    </source>
</evidence>
<name>A0A5J6V809_9MICO</name>
<dbReference type="PANTHER" id="PTHR28570">
    <property type="entry name" value="ASPARTYL AMINOPEPTIDASE"/>
    <property type="match status" value="1"/>
</dbReference>
<dbReference type="GO" id="GO:0004177">
    <property type="term" value="F:aminopeptidase activity"/>
    <property type="evidence" value="ECO:0007669"/>
    <property type="project" value="UniProtKB-KW"/>
</dbReference>
<evidence type="ECO:0000256" key="5">
    <source>
        <dbReference type="ARBA" id="ARBA00022723"/>
    </source>
</evidence>
<keyword evidence="12" id="KW-1185">Reference proteome</keyword>
<keyword evidence="8 9" id="KW-0482">Metalloprotease</keyword>
<sequence length="456" mass="48676">MSDAPGSTPAAQRIEELASHVTEVADGLCRYLDASPSPFHAVDSAARLLTAQGFTEVAETHPTPTAPGSYVVRRGGSLIAWSTAHLDEGAAAHTPYRVVGAHTDSPNLRVKPHPDWARAGWQMLGVEIYGGALTNSWLDRDLGLSGRVAVRDASAPGGVGQRLWRCDDPILRVSQLAIHLDRTVRSEGLQLNDQQHLAPHWGLGAGVDRTFRDWLAEQVQVAPHDLLAFDAMTHDLTPARRIGRDGELLASARLDNLATSYAGVLALLHAVAEPAQQPWVPVIALFDHEEVGSTSERGAQSTFLPAWLERIVLAAGGTREDYWRALAGTVIASGDMAHATHPNYAERHEPQHQIRMNGGPVLKVNNNLRYATDSLGAATFQMACEQAGVPMQTFVTRTDLPCGSTVGPMTSALTGATTVDFGAPVLSMHSTREICGTLDQAGYAAALAAFLAPATT</sequence>
<keyword evidence="4 9" id="KW-0645">Protease</keyword>
<dbReference type="AlphaFoldDB" id="A0A5J6V809"/>
<evidence type="ECO:0000256" key="6">
    <source>
        <dbReference type="ARBA" id="ARBA00022801"/>
    </source>
</evidence>